<proteinExistence type="predicted"/>
<dbReference type="GO" id="GO:0001682">
    <property type="term" value="P:tRNA 5'-leader removal"/>
    <property type="evidence" value="ECO:0007669"/>
    <property type="project" value="InterPro"/>
</dbReference>
<gene>
    <name evidence="1" type="ORF">D9758_008056</name>
</gene>
<dbReference type="GO" id="GO:0000172">
    <property type="term" value="C:ribonuclease MRP complex"/>
    <property type="evidence" value="ECO:0007669"/>
    <property type="project" value="TreeGrafter"/>
</dbReference>
<name>A0A8H5FW62_9AGAR</name>
<organism evidence="1 2">
    <name type="scientific">Tetrapyrgos nigripes</name>
    <dbReference type="NCBI Taxonomy" id="182062"/>
    <lineage>
        <taxon>Eukaryota</taxon>
        <taxon>Fungi</taxon>
        <taxon>Dikarya</taxon>
        <taxon>Basidiomycota</taxon>
        <taxon>Agaricomycotina</taxon>
        <taxon>Agaricomycetes</taxon>
        <taxon>Agaricomycetidae</taxon>
        <taxon>Agaricales</taxon>
        <taxon>Marasmiineae</taxon>
        <taxon>Marasmiaceae</taxon>
        <taxon>Tetrapyrgos</taxon>
    </lineage>
</organism>
<keyword evidence="2" id="KW-1185">Reference proteome</keyword>
<evidence type="ECO:0000313" key="1">
    <source>
        <dbReference type="EMBL" id="KAF5351371.1"/>
    </source>
</evidence>
<evidence type="ECO:0000313" key="2">
    <source>
        <dbReference type="Proteomes" id="UP000559256"/>
    </source>
</evidence>
<comment type="caution">
    <text evidence="1">The sequence shown here is derived from an EMBL/GenBank/DDBJ whole genome shotgun (WGS) entry which is preliminary data.</text>
</comment>
<dbReference type="GO" id="GO:0000447">
    <property type="term" value="P:endonucleolytic cleavage in ITS1 to separate SSU-rRNA from 5.8S rRNA and LSU-rRNA from tricistronic rRNA transcript (SSU-rRNA, 5.8S rRNA, LSU-rRNA)"/>
    <property type="evidence" value="ECO:0007669"/>
    <property type="project" value="TreeGrafter"/>
</dbReference>
<sequence length="441" mass="49454">MFHDHHDECAECLDIITGADIHDKRLGKLASCFPFIHQLDVTFPSNKSLEDALEALPKPHYFRQKLSLQKIVEGVKDVGHSHGDQRMSALVCSETGTSSLLWDDDVWCIDPRDPSILTLSVSKSTYETLGLIGKRVTMGKGKKKQGDGRHVISIPLHAHADTTKHIESQKIRARRDIAINRWETQRTQMQGLQPGTPTWNVVYSSGTSKAAQILSDKLHESSGEALKPVVMNVDSRQETLKDIKIPVVQLTPRPIRTKKRRIQSRNEKEEYEDRLEIWEHDMEELFKWIGMASLGSQRLKADNVQDSSYEAPSPSVVGSVTHLKWTGFLECSFVQSVIDTLVQNLSASCGAGENPSSFASITGHTCSWSPISYLPPNLQDVSQDLNNLRLPMRDPTLDTEDTWQLVLTGEPITQSIDSTSSDSPKCRWALARGGRRHDSWQ</sequence>
<dbReference type="GO" id="GO:0000171">
    <property type="term" value="F:ribonuclease MRP activity"/>
    <property type="evidence" value="ECO:0007669"/>
    <property type="project" value="TreeGrafter"/>
</dbReference>
<dbReference type="Pfam" id="PF08584">
    <property type="entry name" value="Ribonuc_P_40"/>
    <property type="match status" value="1"/>
</dbReference>
<dbReference type="Proteomes" id="UP000559256">
    <property type="component" value="Unassembled WGS sequence"/>
</dbReference>
<dbReference type="AlphaFoldDB" id="A0A8H5FW62"/>
<protein>
    <submittedName>
        <fullName evidence="1">Uncharacterized protein</fullName>
    </submittedName>
</protein>
<dbReference type="GO" id="GO:0030681">
    <property type="term" value="C:multimeric ribonuclease P complex"/>
    <property type="evidence" value="ECO:0007669"/>
    <property type="project" value="TreeGrafter"/>
</dbReference>
<dbReference type="OrthoDB" id="63112at2759"/>
<dbReference type="PANTHER" id="PTHR15396">
    <property type="entry name" value="RIBONUCLEASE P PROTEIN SUBUNIT P40"/>
    <property type="match status" value="1"/>
</dbReference>
<dbReference type="PANTHER" id="PTHR15396:SF1">
    <property type="entry name" value="RIBONUCLEASE P PROTEIN SUBUNIT P40"/>
    <property type="match status" value="1"/>
</dbReference>
<reference evidence="1 2" key="1">
    <citation type="journal article" date="2020" name="ISME J.">
        <title>Uncovering the hidden diversity of litter-decomposition mechanisms in mushroom-forming fungi.</title>
        <authorList>
            <person name="Floudas D."/>
            <person name="Bentzer J."/>
            <person name="Ahren D."/>
            <person name="Johansson T."/>
            <person name="Persson P."/>
            <person name="Tunlid A."/>
        </authorList>
    </citation>
    <scope>NUCLEOTIDE SEQUENCE [LARGE SCALE GENOMIC DNA]</scope>
    <source>
        <strain evidence="1 2">CBS 291.85</strain>
    </source>
</reference>
<dbReference type="EMBL" id="JAACJM010000071">
    <property type="protein sequence ID" value="KAF5351371.1"/>
    <property type="molecule type" value="Genomic_DNA"/>
</dbReference>
<accession>A0A8H5FW62</accession>
<dbReference type="InterPro" id="IPR013893">
    <property type="entry name" value="RNase_P_Rpp40"/>
</dbReference>
<dbReference type="GO" id="GO:0004526">
    <property type="term" value="F:ribonuclease P activity"/>
    <property type="evidence" value="ECO:0007669"/>
    <property type="project" value="TreeGrafter"/>
</dbReference>